<evidence type="ECO:0000256" key="1">
    <source>
        <dbReference type="ARBA" id="ARBA00000900"/>
    </source>
</evidence>
<evidence type="ECO:0000256" key="2">
    <source>
        <dbReference type="ARBA" id="ARBA00004906"/>
    </source>
</evidence>
<dbReference type="SMART" id="SM00248">
    <property type="entry name" value="ANK"/>
    <property type="match status" value="5"/>
</dbReference>
<evidence type="ECO:0000256" key="13">
    <source>
        <dbReference type="SAM" id="MobiDB-lite"/>
    </source>
</evidence>
<feature type="repeat" description="ANK" evidence="11">
    <location>
        <begin position="149"/>
        <end position="181"/>
    </location>
</feature>
<evidence type="ECO:0000256" key="11">
    <source>
        <dbReference type="PROSITE-ProRule" id="PRU00023"/>
    </source>
</evidence>
<dbReference type="PANTHER" id="PTHR24161">
    <property type="entry name" value="ANK_REP_REGION DOMAIN-CONTAINING PROTEIN-RELATED"/>
    <property type="match status" value="1"/>
</dbReference>
<protein>
    <recommendedName>
        <fullName evidence="3">RING-type E3 ubiquitin transferase</fullName>
        <ecNumber evidence="3">2.3.2.27</ecNumber>
    </recommendedName>
</protein>
<evidence type="ECO:0000259" key="14">
    <source>
        <dbReference type="PROSITE" id="PS50089"/>
    </source>
</evidence>
<keyword evidence="4" id="KW-0808">Transferase</keyword>
<keyword evidence="10 11" id="KW-0040">ANK repeat</keyword>
<comment type="catalytic activity">
    <reaction evidence="1">
        <text>S-ubiquitinyl-[E2 ubiquitin-conjugating enzyme]-L-cysteine + [acceptor protein]-L-lysine = [E2 ubiquitin-conjugating enzyme]-L-cysteine + N(6)-ubiquitinyl-[acceptor protein]-L-lysine.</text>
        <dbReference type="EC" id="2.3.2.27"/>
    </reaction>
</comment>
<evidence type="ECO:0000256" key="4">
    <source>
        <dbReference type="ARBA" id="ARBA00022679"/>
    </source>
</evidence>
<evidence type="ECO:0000256" key="3">
    <source>
        <dbReference type="ARBA" id="ARBA00012483"/>
    </source>
</evidence>
<gene>
    <name evidence="15" type="ORF">U9M48_030002</name>
</gene>
<evidence type="ECO:0000256" key="6">
    <source>
        <dbReference type="ARBA" id="ARBA00022737"/>
    </source>
</evidence>
<dbReference type="Pfam" id="PF00023">
    <property type="entry name" value="Ank"/>
    <property type="match status" value="3"/>
</dbReference>
<name>A0AAQ3U441_PASNO</name>
<dbReference type="Gene3D" id="3.30.40.10">
    <property type="entry name" value="Zinc/RING finger domain, C3HC4 (zinc finger)"/>
    <property type="match status" value="1"/>
</dbReference>
<dbReference type="EMBL" id="CP144750">
    <property type="protein sequence ID" value="WVZ82775.1"/>
    <property type="molecule type" value="Genomic_DNA"/>
</dbReference>
<feature type="repeat" description="ANK" evidence="11">
    <location>
        <begin position="111"/>
        <end position="136"/>
    </location>
</feature>
<dbReference type="GO" id="GO:0061630">
    <property type="term" value="F:ubiquitin protein ligase activity"/>
    <property type="evidence" value="ECO:0007669"/>
    <property type="project" value="UniProtKB-EC"/>
</dbReference>
<dbReference type="Gene3D" id="1.25.40.20">
    <property type="entry name" value="Ankyrin repeat-containing domain"/>
    <property type="match status" value="2"/>
</dbReference>
<keyword evidence="5" id="KW-0479">Metal-binding</keyword>
<feature type="repeat" description="ANK" evidence="11">
    <location>
        <begin position="44"/>
        <end position="76"/>
    </location>
</feature>
<dbReference type="SUPFAM" id="SSF48403">
    <property type="entry name" value="Ankyrin repeat"/>
    <property type="match status" value="1"/>
</dbReference>
<keyword evidence="16" id="KW-1185">Reference proteome</keyword>
<proteinExistence type="predicted"/>
<dbReference type="Proteomes" id="UP001341281">
    <property type="component" value="Chromosome 06"/>
</dbReference>
<dbReference type="PRINTS" id="PR01415">
    <property type="entry name" value="ANKYRIN"/>
</dbReference>
<evidence type="ECO:0000256" key="9">
    <source>
        <dbReference type="ARBA" id="ARBA00022833"/>
    </source>
</evidence>
<dbReference type="InterPro" id="IPR002110">
    <property type="entry name" value="Ankyrin_rpt"/>
</dbReference>
<keyword evidence="8" id="KW-0833">Ubl conjugation pathway</keyword>
<dbReference type="Pfam" id="PF12796">
    <property type="entry name" value="Ank_2"/>
    <property type="match status" value="1"/>
</dbReference>
<dbReference type="Pfam" id="PF24921">
    <property type="entry name" value="RING_XB3-XBAT31"/>
    <property type="match status" value="1"/>
</dbReference>
<sequence>MGNALGCAGLGERLAAAARDGDKAEARRLLEANPGLARCAAFGSLNSPLHLAAAKGHHEIAALLLENGADVNARNIYGQTALMQACRFGHWEVVQTLLVFRCNVSKVDGLSSRTALHAAAAGGHVKCARLLLAAAAGDGGRFVNRAGSGGVTALHLAALHGHADCVHLLVDERADLAAQTLPCAASPMGSIGTGSTPLHYAAAGGEVKCCQILVSRGADRTAANCNGWLPVDVARTWGCHWLEHVLSPKSHLPIPKFSPSGYLSLPLASVLSLASLSIYTVLTIDCLIVSVWYGWLVDDVRTSRDCGLVLTNTSSEFLDSVDDGDACAVCLERPCNVAAEVCGHELCVKCALDLCTVIKSYDVPGIAGSIPCPLCRSGIATFRRRADEPEPEPEPELSPACSGGSHSRNRSGAGDHQASSSPEKKRAVDPGQLDVLPPQLYSAPLALRAVLS</sequence>
<evidence type="ECO:0000256" key="10">
    <source>
        <dbReference type="ARBA" id="ARBA00023043"/>
    </source>
</evidence>
<accession>A0AAQ3U441</accession>
<feature type="domain" description="RING-type" evidence="14">
    <location>
        <begin position="327"/>
        <end position="376"/>
    </location>
</feature>
<evidence type="ECO:0000256" key="12">
    <source>
        <dbReference type="PROSITE-ProRule" id="PRU00175"/>
    </source>
</evidence>
<feature type="repeat" description="ANK" evidence="11">
    <location>
        <begin position="77"/>
        <end position="109"/>
    </location>
</feature>
<dbReference type="InterPro" id="IPR013083">
    <property type="entry name" value="Znf_RING/FYVE/PHD"/>
</dbReference>
<dbReference type="GO" id="GO:0008270">
    <property type="term" value="F:zinc ion binding"/>
    <property type="evidence" value="ECO:0007669"/>
    <property type="project" value="UniProtKB-KW"/>
</dbReference>
<dbReference type="PROSITE" id="PS50088">
    <property type="entry name" value="ANK_REPEAT"/>
    <property type="match status" value="5"/>
</dbReference>
<evidence type="ECO:0000313" key="16">
    <source>
        <dbReference type="Proteomes" id="UP001341281"/>
    </source>
</evidence>
<dbReference type="InterPro" id="IPR036770">
    <property type="entry name" value="Ankyrin_rpt-contain_sf"/>
</dbReference>
<keyword evidence="6" id="KW-0677">Repeat</keyword>
<evidence type="ECO:0000256" key="8">
    <source>
        <dbReference type="ARBA" id="ARBA00022786"/>
    </source>
</evidence>
<dbReference type="PROSITE" id="PS50089">
    <property type="entry name" value="ZF_RING_2"/>
    <property type="match status" value="1"/>
</dbReference>
<dbReference type="InterPro" id="IPR017907">
    <property type="entry name" value="Znf_RING_CS"/>
</dbReference>
<reference evidence="15 16" key="1">
    <citation type="submission" date="2024-02" db="EMBL/GenBank/DDBJ databases">
        <title>High-quality chromosome-scale genome assembly of Pensacola bahiagrass (Paspalum notatum Flugge var. saurae).</title>
        <authorList>
            <person name="Vega J.M."/>
            <person name="Podio M."/>
            <person name="Orjuela J."/>
            <person name="Siena L.A."/>
            <person name="Pessino S.C."/>
            <person name="Combes M.C."/>
            <person name="Mariac C."/>
            <person name="Albertini E."/>
            <person name="Pupilli F."/>
            <person name="Ortiz J.P.A."/>
            <person name="Leblanc O."/>
        </authorList>
    </citation>
    <scope>NUCLEOTIDE SEQUENCE [LARGE SCALE GENOMIC DNA]</scope>
    <source>
        <strain evidence="15">R1</strain>
        <tissue evidence="15">Leaf</tissue>
    </source>
</reference>
<dbReference type="EC" id="2.3.2.27" evidence="3"/>
<organism evidence="15 16">
    <name type="scientific">Paspalum notatum var. saurae</name>
    <dbReference type="NCBI Taxonomy" id="547442"/>
    <lineage>
        <taxon>Eukaryota</taxon>
        <taxon>Viridiplantae</taxon>
        <taxon>Streptophyta</taxon>
        <taxon>Embryophyta</taxon>
        <taxon>Tracheophyta</taxon>
        <taxon>Spermatophyta</taxon>
        <taxon>Magnoliopsida</taxon>
        <taxon>Liliopsida</taxon>
        <taxon>Poales</taxon>
        <taxon>Poaceae</taxon>
        <taxon>PACMAD clade</taxon>
        <taxon>Panicoideae</taxon>
        <taxon>Andropogonodae</taxon>
        <taxon>Paspaleae</taxon>
        <taxon>Paspalinae</taxon>
        <taxon>Paspalum</taxon>
    </lineage>
</organism>
<feature type="repeat" description="ANK" evidence="11">
    <location>
        <begin position="193"/>
        <end position="225"/>
    </location>
</feature>
<feature type="region of interest" description="Disordered" evidence="13">
    <location>
        <begin position="385"/>
        <end position="437"/>
    </location>
</feature>
<dbReference type="InterPro" id="IPR056760">
    <property type="entry name" value="RING_XB3-like"/>
</dbReference>
<evidence type="ECO:0000313" key="15">
    <source>
        <dbReference type="EMBL" id="WVZ82775.1"/>
    </source>
</evidence>
<evidence type="ECO:0000256" key="7">
    <source>
        <dbReference type="ARBA" id="ARBA00022771"/>
    </source>
</evidence>
<dbReference type="InterPro" id="IPR001841">
    <property type="entry name" value="Znf_RING"/>
</dbReference>
<keyword evidence="9" id="KW-0862">Zinc</keyword>
<dbReference type="PROSITE" id="PS00518">
    <property type="entry name" value="ZF_RING_1"/>
    <property type="match status" value="1"/>
</dbReference>
<dbReference type="PANTHER" id="PTHR24161:SF85">
    <property type="entry name" value="PALMITOYLTRANSFERASE HIP14"/>
    <property type="match status" value="1"/>
</dbReference>
<comment type="pathway">
    <text evidence="2">Protein modification; protein ubiquitination.</text>
</comment>
<keyword evidence="7 12" id="KW-0863">Zinc-finger</keyword>
<dbReference type="PROSITE" id="PS50297">
    <property type="entry name" value="ANK_REP_REGION"/>
    <property type="match status" value="4"/>
</dbReference>
<evidence type="ECO:0000256" key="5">
    <source>
        <dbReference type="ARBA" id="ARBA00022723"/>
    </source>
</evidence>
<dbReference type="SUPFAM" id="SSF57850">
    <property type="entry name" value="RING/U-box"/>
    <property type="match status" value="1"/>
</dbReference>
<dbReference type="AlphaFoldDB" id="A0AAQ3U441"/>